<dbReference type="PANTHER" id="PTHR10584:SF166">
    <property type="entry name" value="RIBOKINASE"/>
    <property type="match status" value="1"/>
</dbReference>
<keyword evidence="2 4" id="KW-0418">Kinase</keyword>
<evidence type="ECO:0000256" key="2">
    <source>
        <dbReference type="ARBA" id="ARBA00022777"/>
    </source>
</evidence>
<dbReference type="GO" id="GO:0016301">
    <property type="term" value="F:kinase activity"/>
    <property type="evidence" value="ECO:0007669"/>
    <property type="project" value="UniProtKB-KW"/>
</dbReference>
<accession>A0A4Q7WV38</accession>
<dbReference type="PROSITE" id="PS00584">
    <property type="entry name" value="PFKB_KINASES_2"/>
    <property type="match status" value="1"/>
</dbReference>
<dbReference type="PANTHER" id="PTHR10584">
    <property type="entry name" value="SUGAR KINASE"/>
    <property type="match status" value="1"/>
</dbReference>
<keyword evidence="5" id="KW-1185">Reference proteome</keyword>
<dbReference type="InterPro" id="IPR029056">
    <property type="entry name" value="Ribokinase-like"/>
</dbReference>
<dbReference type="SUPFAM" id="SSF53613">
    <property type="entry name" value="Ribokinase-like"/>
    <property type="match status" value="1"/>
</dbReference>
<dbReference type="Gene3D" id="3.40.1190.20">
    <property type="match status" value="1"/>
</dbReference>
<evidence type="ECO:0000256" key="1">
    <source>
        <dbReference type="ARBA" id="ARBA00022679"/>
    </source>
</evidence>
<comment type="caution">
    <text evidence="4">The sequence shown here is derived from an EMBL/GenBank/DDBJ whole genome shotgun (WGS) entry which is preliminary data.</text>
</comment>
<evidence type="ECO:0000259" key="3">
    <source>
        <dbReference type="Pfam" id="PF00294"/>
    </source>
</evidence>
<evidence type="ECO:0000313" key="4">
    <source>
        <dbReference type="EMBL" id="RZU13655.1"/>
    </source>
</evidence>
<protein>
    <submittedName>
        <fullName evidence="4">Sugar/nucleoside kinase (Ribokinase family)</fullName>
    </submittedName>
</protein>
<name>A0A4Q7WV38_9ACTN</name>
<dbReference type="AlphaFoldDB" id="A0A4Q7WV38"/>
<dbReference type="RefSeq" id="WP_242000566.1">
    <property type="nucleotide sequence ID" value="NZ_SHKR01000013.1"/>
</dbReference>
<proteinExistence type="predicted"/>
<dbReference type="Pfam" id="PF00294">
    <property type="entry name" value="PfkB"/>
    <property type="match status" value="1"/>
</dbReference>
<feature type="domain" description="Carbohydrate kinase PfkB" evidence="3">
    <location>
        <begin position="8"/>
        <end position="287"/>
    </location>
</feature>
<dbReference type="Proteomes" id="UP000292027">
    <property type="component" value="Unassembled WGS sequence"/>
</dbReference>
<gene>
    <name evidence="4" type="ORF">EV645_4506</name>
</gene>
<sequence length="301" mass="32010">MTGPVELDVLVIGGVGIDTIVRVPSLPLADADSIAVDPIESYLAHTGHGVALGCHLLGLNAGLVDVIGDDPEGARIRRTYQELGLPLRVALHPSGTRRSVNLVSPDGRRLSMYDGRHPAGLRVDPGLWRPMMRQAQHVHVSIMDFARDALGDAIAADRSISTDLHDWDGRNDHHKDFATASDIVFVSTNSLPSDGVEWILANGRAEVVVAMAGADGSYLHVRGEDVRHFPAIAFPDRPVIDTNGAGDAYVAAFLARYLDGAPWPDAARAGTIAGAWACGSPGTHTNLITAEDLAVRSRKHG</sequence>
<reference evidence="4 5" key="1">
    <citation type="journal article" date="2015" name="Stand. Genomic Sci.">
        <title>Genomic Encyclopedia of Bacterial and Archaeal Type Strains, Phase III: the genomes of soil and plant-associated and newly described type strains.</title>
        <authorList>
            <person name="Whitman W.B."/>
            <person name="Woyke T."/>
            <person name="Klenk H.P."/>
            <person name="Zhou Y."/>
            <person name="Lilburn T.G."/>
            <person name="Beck B.J."/>
            <person name="De Vos P."/>
            <person name="Vandamme P."/>
            <person name="Eisen J.A."/>
            <person name="Garrity G."/>
            <person name="Hugenholtz P."/>
            <person name="Kyrpides N.C."/>
        </authorList>
    </citation>
    <scope>NUCLEOTIDE SEQUENCE [LARGE SCALE GENOMIC DNA]</scope>
    <source>
        <strain evidence="4 5">VKM Ac-2540</strain>
    </source>
</reference>
<evidence type="ECO:0000313" key="5">
    <source>
        <dbReference type="Proteomes" id="UP000292027"/>
    </source>
</evidence>
<keyword evidence="1" id="KW-0808">Transferase</keyword>
<dbReference type="InterPro" id="IPR002173">
    <property type="entry name" value="Carboh/pur_kinase_PfkB_CS"/>
</dbReference>
<organism evidence="4 5">
    <name type="scientific">Kribbella rubisoli</name>
    <dbReference type="NCBI Taxonomy" id="3075929"/>
    <lineage>
        <taxon>Bacteria</taxon>
        <taxon>Bacillati</taxon>
        <taxon>Actinomycetota</taxon>
        <taxon>Actinomycetes</taxon>
        <taxon>Propionibacteriales</taxon>
        <taxon>Kribbellaceae</taxon>
        <taxon>Kribbella</taxon>
    </lineage>
</organism>
<dbReference type="InterPro" id="IPR011611">
    <property type="entry name" value="PfkB_dom"/>
</dbReference>
<dbReference type="EMBL" id="SHKR01000013">
    <property type="protein sequence ID" value="RZU13655.1"/>
    <property type="molecule type" value="Genomic_DNA"/>
</dbReference>